<feature type="domain" description="PilZ" evidence="1">
    <location>
        <begin position="21"/>
        <end position="98"/>
    </location>
</feature>
<protein>
    <submittedName>
        <fullName evidence="2">PilZ domain-containing protein</fullName>
    </submittedName>
</protein>
<gene>
    <name evidence="2" type="ORF">POM99_08620</name>
</gene>
<dbReference type="EMBL" id="JAROCY010000006">
    <property type="protein sequence ID" value="MDF8333260.1"/>
    <property type="molecule type" value="Genomic_DNA"/>
</dbReference>
<evidence type="ECO:0000259" key="1">
    <source>
        <dbReference type="Pfam" id="PF07238"/>
    </source>
</evidence>
<reference evidence="2 3" key="1">
    <citation type="submission" date="2023-03" db="EMBL/GenBank/DDBJ databases">
        <title>Novosphingobium cyanobacteriorum sp. nov., isolated from a eutrophic reservoir during the Microcystis bloom period.</title>
        <authorList>
            <person name="Kang M."/>
            <person name="Le V."/>
            <person name="Ko S.-R."/>
            <person name="Lee S.-A."/>
            <person name="Ahn C.-Y."/>
        </authorList>
    </citation>
    <scope>NUCLEOTIDE SEQUENCE [LARGE SCALE GENOMIC DNA]</scope>
    <source>
        <strain evidence="2 3">HBC54</strain>
    </source>
</reference>
<organism evidence="2 3">
    <name type="scientific">Novosphingobium cyanobacteriorum</name>
    <dbReference type="NCBI Taxonomy" id="3024215"/>
    <lineage>
        <taxon>Bacteria</taxon>
        <taxon>Pseudomonadati</taxon>
        <taxon>Pseudomonadota</taxon>
        <taxon>Alphaproteobacteria</taxon>
        <taxon>Sphingomonadales</taxon>
        <taxon>Sphingomonadaceae</taxon>
        <taxon>Novosphingobium</taxon>
    </lineage>
</organism>
<comment type="caution">
    <text evidence="2">The sequence shown here is derived from an EMBL/GenBank/DDBJ whole genome shotgun (WGS) entry which is preliminary data.</text>
</comment>
<evidence type="ECO:0000313" key="2">
    <source>
        <dbReference type="EMBL" id="MDF8333260.1"/>
    </source>
</evidence>
<dbReference type="SUPFAM" id="SSF141371">
    <property type="entry name" value="PilZ domain-like"/>
    <property type="match status" value="1"/>
</dbReference>
<keyword evidence="3" id="KW-1185">Reference proteome</keyword>
<dbReference type="InterPro" id="IPR009875">
    <property type="entry name" value="PilZ_domain"/>
</dbReference>
<accession>A0ABT6CH54</accession>
<name>A0ABT6CH54_9SPHN</name>
<dbReference type="Pfam" id="PF07238">
    <property type="entry name" value="PilZ"/>
    <property type="match status" value="1"/>
</dbReference>
<proteinExistence type="predicted"/>
<dbReference type="Proteomes" id="UP001222770">
    <property type="component" value="Unassembled WGS sequence"/>
</dbReference>
<dbReference type="RefSeq" id="WP_277276757.1">
    <property type="nucleotide sequence ID" value="NZ_JAROCY010000006.1"/>
</dbReference>
<sequence>MSSEAVAIPIPRMVAGDTAERRRAARLPNPASQGPDRRTRRLVDISPFGCGLEVAEAAYYQAGQFVQLNFEEALTIRAIVRWTGETRLGLEFTRPLASAEIEAALTPGVSIGFNRL</sequence>
<evidence type="ECO:0000313" key="3">
    <source>
        <dbReference type="Proteomes" id="UP001222770"/>
    </source>
</evidence>